<reference evidence="3" key="1">
    <citation type="submission" date="2016-11" db="UniProtKB">
        <authorList>
            <consortium name="WormBaseParasite"/>
        </authorList>
    </citation>
    <scope>IDENTIFICATION</scope>
</reference>
<accession>A0A1I7Y409</accession>
<protein>
    <submittedName>
        <fullName evidence="3">Transmembrane protein</fullName>
    </submittedName>
</protein>
<keyword evidence="1" id="KW-0472">Membrane</keyword>
<keyword evidence="2" id="KW-1185">Reference proteome</keyword>
<evidence type="ECO:0000313" key="3">
    <source>
        <dbReference type="WBParaSite" id="L893_g12448.t1"/>
    </source>
</evidence>
<evidence type="ECO:0000313" key="2">
    <source>
        <dbReference type="Proteomes" id="UP000095287"/>
    </source>
</evidence>
<feature type="transmembrane region" description="Helical" evidence="1">
    <location>
        <begin position="70"/>
        <end position="92"/>
    </location>
</feature>
<name>A0A1I7Y409_9BILA</name>
<dbReference type="Proteomes" id="UP000095287">
    <property type="component" value="Unplaced"/>
</dbReference>
<evidence type="ECO:0000256" key="1">
    <source>
        <dbReference type="SAM" id="Phobius"/>
    </source>
</evidence>
<keyword evidence="1" id="KW-0812">Transmembrane</keyword>
<proteinExistence type="predicted"/>
<dbReference type="AlphaFoldDB" id="A0A1I7Y409"/>
<organism evidence="2 3">
    <name type="scientific">Steinernema glaseri</name>
    <dbReference type="NCBI Taxonomy" id="37863"/>
    <lineage>
        <taxon>Eukaryota</taxon>
        <taxon>Metazoa</taxon>
        <taxon>Ecdysozoa</taxon>
        <taxon>Nematoda</taxon>
        <taxon>Chromadorea</taxon>
        <taxon>Rhabditida</taxon>
        <taxon>Tylenchina</taxon>
        <taxon>Panagrolaimomorpha</taxon>
        <taxon>Strongyloidoidea</taxon>
        <taxon>Steinernematidae</taxon>
        <taxon>Steinernema</taxon>
    </lineage>
</organism>
<dbReference type="WBParaSite" id="L893_g12448.t1">
    <property type="protein sequence ID" value="L893_g12448.t1"/>
    <property type="gene ID" value="L893_g12448"/>
</dbReference>
<feature type="transmembrane region" description="Helical" evidence="1">
    <location>
        <begin position="112"/>
        <end position="131"/>
    </location>
</feature>
<sequence>MIRRFCSTLPPSTSKKARESIFRRILAAYAEQQDSAFSEQRVQRMHEHDGVNREKWALIYRDVDGTRSQFFTGVGIPVVLGVAALGIYDFTMHEEEDRMSFYKRITDDAEELGIFAVIPLALGLAVVSILARLHTLRVYRIYQNKSVPDEYLAILPKMGLRQMKMPFTRETACTTMPEELQDLTRIAVASSLGNVVLGNRRVLLQDDAFRVNSMRSYMLNESSRPPRLDGF</sequence>
<keyword evidence="1" id="KW-1133">Transmembrane helix</keyword>